<proteinExistence type="predicted"/>
<sequence>MEENAPHSMGSGQSHASNHSRPFFYVQPPSHPYYMCQWPMNSPFGPYALPGSGMPFARPYWALYPCMQYPGYMMPHAPMQPADCRRMFSPPFPPTHDVRFRHQHHHQSRVRRETACSEVQTDPSDLVNELIESFSRFRSFSVASETRKELDSGVVSPGAGLYVHPGCGDKGEGLTTELEPLPQRQRPTRSVSPISATLVEPISTTSGIKLRQSSHEDHVESDGWPLASEVPPLDSSSVHEETAEDDDDELEQDYMPEKLHLADALGAEAQLPGVTRARPDCQPSDTGPPDTVSAQGADPAQVGSPPAVSPVSRESIEKGSQKTRIPQVEGKDFSEKPTLDFEDLPCRILRLPCDKVAAAGVFQKGSPFWCMDPTLMTAPSYLSSFGNALYCSYYPQTAQERQSVLSPSLDELSSRDELFSTDLEDLDLVSSQGYTSSGRVSKDVQETHLHATDSDVPDHSFQEHCPVCPKRTCSVCGMRLSKEAQRRASVGPGSCSNLERGLSDEEIEEEDVSKSAAGQWKAPVGKHHVKRHSHTPVCQPSKQKYKQGYCEHEEQTNLEHQDQAYVREPECCDEHKALAKARDQDSKCGQSYLCPDKRRREDSAPLDQEHSALKQRPKSTKLCSRGQERPARRRMPFKTEHQRANRNDYDEPDDENPPHQKGKGEPFMSVGYLWQI</sequence>
<evidence type="ECO:0000256" key="1">
    <source>
        <dbReference type="SAM" id="MobiDB-lite"/>
    </source>
</evidence>
<feature type="region of interest" description="Disordered" evidence="1">
    <location>
        <begin position="171"/>
        <end position="249"/>
    </location>
</feature>
<reference evidence="2" key="2">
    <citation type="submission" date="2025-09" db="UniProtKB">
        <authorList>
            <consortium name="Ensembl"/>
        </authorList>
    </citation>
    <scope>IDENTIFICATION</scope>
</reference>
<dbReference type="GeneTree" id="ENSGT00940000171744"/>
<organism evidence="2 3">
    <name type="scientific">Paramormyrops kingsleyae</name>
    <dbReference type="NCBI Taxonomy" id="1676925"/>
    <lineage>
        <taxon>Eukaryota</taxon>
        <taxon>Metazoa</taxon>
        <taxon>Chordata</taxon>
        <taxon>Craniata</taxon>
        <taxon>Vertebrata</taxon>
        <taxon>Euteleostomi</taxon>
        <taxon>Actinopterygii</taxon>
        <taxon>Neopterygii</taxon>
        <taxon>Teleostei</taxon>
        <taxon>Osteoglossocephala</taxon>
        <taxon>Osteoglossomorpha</taxon>
        <taxon>Osteoglossiformes</taxon>
        <taxon>Mormyridae</taxon>
        <taxon>Paramormyrops</taxon>
    </lineage>
</organism>
<protein>
    <submittedName>
        <fullName evidence="2">Bucky ball</fullName>
    </submittedName>
</protein>
<name>A0A3B3T3G7_9TELE</name>
<dbReference type="InterPro" id="IPR053309">
    <property type="entry name" value="Balbiani_Body_Formation"/>
</dbReference>
<evidence type="ECO:0000313" key="2">
    <source>
        <dbReference type="Ensembl" id="ENSPKIP00000037210.1"/>
    </source>
</evidence>
<feature type="region of interest" description="Disordered" evidence="1">
    <location>
        <begin position="599"/>
        <end position="671"/>
    </location>
</feature>
<feature type="compositionally biased region" description="Polar residues" evidence="1">
    <location>
        <begin position="10"/>
        <end position="20"/>
    </location>
</feature>
<dbReference type="AlphaFoldDB" id="A0A3B3T3G7"/>
<reference evidence="2" key="1">
    <citation type="submission" date="2025-08" db="UniProtKB">
        <authorList>
            <consortium name="Ensembl"/>
        </authorList>
    </citation>
    <scope>IDENTIFICATION</scope>
</reference>
<feature type="region of interest" description="Disordered" evidence="1">
    <location>
        <begin position="514"/>
        <end position="540"/>
    </location>
</feature>
<evidence type="ECO:0000313" key="3">
    <source>
        <dbReference type="Proteomes" id="UP000261540"/>
    </source>
</evidence>
<feature type="compositionally biased region" description="Basic residues" evidence="1">
    <location>
        <begin position="524"/>
        <end position="534"/>
    </location>
</feature>
<dbReference type="Ensembl" id="ENSPKIT00000018171.1">
    <property type="protein sequence ID" value="ENSPKIP00000037210.1"/>
    <property type="gene ID" value="ENSPKIG00000015475.1"/>
</dbReference>
<dbReference type="Proteomes" id="UP000261540">
    <property type="component" value="Unplaced"/>
</dbReference>
<feature type="compositionally biased region" description="Basic and acidic residues" evidence="1">
    <location>
        <begin position="599"/>
        <end position="612"/>
    </location>
</feature>
<dbReference type="PANTHER" id="PTHR38654:SF1">
    <property type="entry name" value="BUCKY BALL"/>
    <property type="match status" value="1"/>
</dbReference>
<feature type="region of interest" description="Disordered" evidence="1">
    <location>
        <begin position="275"/>
        <end position="331"/>
    </location>
</feature>
<keyword evidence="3" id="KW-1185">Reference proteome</keyword>
<feature type="region of interest" description="Disordered" evidence="1">
    <location>
        <begin position="1"/>
        <end position="21"/>
    </location>
</feature>
<accession>A0A3B3T3G7</accession>
<dbReference type="PANTHER" id="PTHR38654">
    <property type="entry name" value="BUCKY BALL-RELATED"/>
    <property type="match status" value="1"/>
</dbReference>
<feature type="compositionally biased region" description="Basic and acidic residues" evidence="1">
    <location>
        <begin position="637"/>
        <end position="649"/>
    </location>
</feature>